<sequence>MMLPKGHQPLGKIQYPKVNGEAAKAALANEDCPHIDQAISPEDGQIFNPNEPRGDTPCFLLNVSRRSTNTGTRVRKEASQQVQHKQPADSVCVMNRGVPTTVCMAQNTPPPSS</sequence>
<proteinExistence type="predicted"/>
<dbReference type="EMBL" id="JAFHDT010000001">
    <property type="protein sequence ID" value="KAI7814141.1"/>
    <property type="molecule type" value="Genomic_DNA"/>
</dbReference>
<dbReference type="AlphaFoldDB" id="A0A9W7X5Z4"/>
<dbReference type="Proteomes" id="UP001059041">
    <property type="component" value="Linkage Group LG1"/>
</dbReference>
<accession>A0A9W7X5Z4</accession>
<evidence type="ECO:0000256" key="1">
    <source>
        <dbReference type="SAM" id="MobiDB-lite"/>
    </source>
</evidence>
<name>A0A9W7X5Z4_TRIRA</name>
<protein>
    <submittedName>
        <fullName evidence="2">Potassium voltage-gated channel subfamily C member 1</fullName>
    </submittedName>
</protein>
<comment type="caution">
    <text evidence="2">The sequence shown here is derived from an EMBL/GenBank/DDBJ whole genome shotgun (WGS) entry which is preliminary data.</text>
</comment>
<gene>
    <name evidence="2" type="ORF">IRJ41_008932</name>
</gene>
<feature type="region of interest" description="Disordered" evidence="1">
    <location>
        <begin position="35"/>
        <end position="55"/>
    </location>
</feature>
<evidence type="ECO:0000313" key="3">
    <source>
        <dbReference type="Proteomes" id="UP001059041"/>
    </source>
</evidence>
<reference evidence="2" key="1">
    <citation type="submission" date="2021-02" db="EMBL/GenBank/DDBJ databases">
        <title>Comparative genomics reveals that relaxation of natural selection precedes convergent phenotypic evolution of cavefish.</title>
        <authorList>
            <person name="Peng Z."/>
        </authorList>
    </citation>
    <scope>NUCLEOTIDE SEQUENCE</scope>
    <source>
        <tissue evidence="2">Muscle</tissue>
    </source>
</reference>
<evidence type="ECO:0000313" key="2">
    <source>
        <dbReference type="EMBL" id="KAI7814141.1"/>
    </source>
</evidence>
<organism evidence="2 3">
    <name type="scientific">Triplophysa rosa</name>
    <name type="common">Cave loach</name>
    <dbReference type="NCBI Taxonomy" id="992332"/>
    <lineage>
        <taxon>Eukaryota</taxon>
        <taxon>Metazoa</taxon>
        <taxon>Chordata</taxon>
        <taxon>Craniata</taxon>
        <taxon>Vertebrata</taxon>
        <taxon>Euteleostomi</taxon>
        <taxon>Actinopterygii</taxon>
        <taxon>Neopterygii</taxon>
        <taxon>Teleostei</taxon>
        <taxon>Ostariophysi</taxon>
        <taxon>Cypriniformes</taxon>
        <taxon>Nemacheilidae</taxon>
        <taxon>Triplophysa</taxon>
    </lineage>
</organism>
<keyword evidence="3" id="KW-1185">Reference proteome</keyword>
<feature type="region of interest" description="Disordered" evidence="1">
    <location>
        <begin position="69"/>
        <end position="88"/>
    </location>
</feature>